<evidence type="ECO:0008006" key="3">
    <source>
        <dbReference type="Google" id="ProtNLM"/>
    </source>
</evidence>
<dbReference type="OrthoDB" id="4314040at2759"/>
<evidence type="ECO:0000313" key="2">
    <source>
        <dbReference type="Proteomes" id="UP000799767"/>
    </source>
</evidence>
<dbReference type="InterPro" id="IPR053178">
    <property type="entry name" value="Osmoadaptation_assoc"/>
</dbReference>
<accession>A0A6A6PKA0</accession>
<dbReference type="PANTHER" id="PTHR38111">
    <property type="entry name" value="ZN(2)-C6 FUNGAL-TYPE DOMAIN-CONTAINING PROTEIN-RELATED"/>
    <property type="match status" value="1"/>
</dbReference>
<dbReference type="RefSeq" id="XP_033587002.1">
    <property type="nucleotide sequence ID" value="XM_033737499.1"/>
</dbReference>
<dbReference type="EMBL" id="MU001639">
    <property type="protein sequence ID" value="KAF2480432.1"/>
    <property type="molecule type" value="Genomic_DNA"/>
</dbReference>
<sequence>MSTDLSMASYAPGPGCCQTDTFPVSLRYNSSPRGLEEAKRWMMLLQTALDDPVHSLTTETLAAVVLLYTHEVCVSPSKRAWIVHANGLLRLLELRGPDAVTSDLDRSILRDHIGTIFLNVVQARKPCFLAENDWRQVMMPNGVPNFLSLSVHLPGLLCQYEELRSAKLDKTSGDWIEGLCQMHQQLWLCLRPIDSGGLDCARGADTSVEPVDVLQHAYEISTLSFVILTSYLLVNLLGPSLPRSLGTPRDYSLTYKDIVGTENLCRQLAIHTKRRYFSIKVADPIAAWACGTPLGLLLKRALLASSGIGEHPRPFELISKDLRDCLLDTD</sequence>
<organism evidence="1 2">
    <name type="scientific">Neohortaea acidophila</name>
    <dbReference type="NCBI Taxonomy" id="245834"/>
    <lineage>
        <taxon>Eukaryota</taxon>
        <taxon>Fungi</taxon>
        <taxon>Dikarya</taxon>
        <taxon>Ascomycota</taxon>
        <taxon>Pezizomycotina</taxon>
        <taxon>Dothideomycetes</taxon>
        <taxon>Dothideomycetidae</taxon>
        <taxon>Mycosphaerellales</taxon>
        <taxon>Teratosphaeriaceae</taxon>
        <taxon>Neohortaea</taxon>
    </lineage>
</organism>
<keyword evidence="2" id="KW-1185">Reference proteome</keyword>
<reference evidence="1" key="1">
    <citation type="journal article" date="2020" name="Stud. Mycol.">
        <title>101 Dothideomycetes genomes: a test case for predicting lifestyles and emergence of pathogens.</title>
        <authorList>
            <person name="Haridas S."/>
            <person name="Albert R."/>
            <person name="Binder M."/>
            <person name="Bloem J."/>
            <person name="Labutti K."/>
            <person name="Salamov A."/>
            <person name="Andreopoulos B."/>
            <person name="Baker S."/>
            <person name="Barry K."/>
            <person name="Bills G."/>
            <person name="Bluhm B."/>
            <person name="Cannon C."/>
            <person name="Castanera R."/>
            <person name="Culley D."/>
            <person name="Daum C."/>
            <person name="Ezra D."/>
            <person name="Gonzalez J."/>
            <person name="Henrissat B."/>
            <person name="Kuo A."/>
            <person name="Liang C."/>
            <person name="Lipzen A."/>
            <person name="Lutzoni F."/>
            <person name="Magnuson J."/>
            <person name="Mondo S."/>
            <person name="Nolan M."/>
            <person name="Ohm R."/>
            <person name="Pangilinan J."/>
            <person name="Park H.-J."/>
            <person name="Ramirez L."/>
            <person name="Alfaro M."/>
            <person name="Sun H."/>
            <person name="Tritt A."/>
            <person name="Yoshinaga Y."/>
            <person name="Zwiers L.-H."/>
            <person name="Turgeon B."/>
            <person name="Goodwin S."/>
            <person name="Spatafora J."/>
            <person name="Crous P."/>
            <person name="Grigoriev I."/>
        </authorList>
    </citation>
    <scope>NUCLEOTIDE SEQUENCE</scope>
    <source>
        <strain evidence="1">CBS 113389</strain>
    </source>
</reference>
<dbReference type="AlphaFoldDB" id="A0A6A6PKA0"/>
<protein>
    <recommendedName>
        <fullName evidence="3">Transcription factor domain-containing protein</fullName>
    </recommendedName>
</protein>
<proteinExistence type="predicted"/>
<dbReference type="Proteomes" id="UP000799767">
    <property type="component" value="Unassembled WGS sequence"/>
</dbReference>
<dbReference type="GeneID" id="54478501"/>
<gene>
    <name evidence="1" type="ORF">BDY17DRAFT_326334</name>
</gene>
<name>A0A6A6PKA0_9PEZI</name>
<evidence type="ECO:0000313" key="1">
    <source>
        <dbReference type="EMBL" id="KAF2480432.1"/>
    </source>
</evidence>